<dbReference type="InterPro" id="IPR000504">
    <property type="entry name" value="RRM_dom"/>
</dbReference>
<feature type="domain" description="RRM" evidence="2">
    <location>
        <begin position="13"/>
        <end position="115"/>
    </location>
</feature>
<dbReference type="AlphaFoldDB" id="A0A078JPS8"/>
<dbReference type="CDD" id="cd00590">
    <property type="entry name" value="RRM_SF"/>
    <property type="match status" value="1"/>
</dbReference>
<gene>
    <name evidence="3" type="primary">BnaAnng27310D</name>
    <name evidence="3" type="ORF">GSBRNA2T00074241001</name>
</gene>
<dbReference type="GO" id="GO:0003723">
    <property type="term" value="F:RNA binding"/>
    <property type="evidence" value="ECO:0007669"/>
    <property type="project" value="UniProtKB-UniRule"/>
</dbReference>
<dbReference type="Gramene" id="CDY68450">
    <property type="protein sequence ID" value="CDY68450"/>
    <property type="gene ID" value="GSBRNA2T00074241001"/>
</dbReference>
<dbReference type="Gene3D" id="3.30.70.330">
    <property type="match status" value="1"/>
</dbReference>
<dbReference type="InterPro" id="IPR058751">
    <property type="entry name" value="RDRP_helical"/>
</dbReference>
<dbReference type="STRING" id="3708.A0A078JPS8"/>
<name>A0A078JPS8_BRANA</name>
<protein>
    <submittedName>
        <fullName evidence="3">BnaAnng27310D protein</fullName>
    </submittedName>
</protein>
<dbReference type="Pfam" id="PF24572">
    <property type="entry name" value="RBD_RDR6"/>
    <property type="match status" value="1"/>
</dbReference>
<evidence type="ECO:0000313" key="3">
    <source>
        <dbReference type="EMBL" id="CDY68450.1"/>
    </source>
</evidence>
<dbReference type="InterPro" id="IPR057298">
    <property type="entry name" value="RDR6-like_RBD"/>
</dbReference>
<proteinExistence type="predicted"/>
<dbReference type="PANTHER" id="PTHR23079:SF18">
    <property type="entry name" value="RNA-DEPENDENT RNA POLYMERASE 6"/>
    <property type="match status" value="1"/>
</dbReference>
<dbReference type="OMA" id="PTYHIDE"/>
<dbReference type="PaxDb" id="3708-A0A078JPS8"/>
<dbReference type="PROSITE" id="PS50102">
    <property type="entry name" value="RRM"/>
    <property type="match status" value="1"/>
</dbReference>
<dbReference type="GO" id="GO:0003968">
    <property type="term" value="F:RNA-directed RNA polymerase activity"/>
    <property type="evidence" value="ECO:0007669"/>
    <property type="project" value="InterPro"/>
</dbReference>
<reference evidence="3 4" key="1">
    <citation type="journal article" date="2014" name="Science">
        <title>Plant genetics. Early allopolyploid evolution in the post-Neolithic Brassica napus oilseed genome.</title>
        <authorList>
            <person name="Chalhoub B."/>
            <person name="Denoeud F."/>
            <person name="Liu S."/>
            <person name="Parkin I.A."/>
            <person name="Tang H."/>
            <person name="Wang X."/>
            <person name="Chiquet J."/>
            <person name="Belcram H."/>
            <person name="Tong C."/>
            <person name="Samans B."/>
            <person name="Correa M."/>
            <person name="Da Silva C."/>
            <person name="Just J."/>
            <person name="Falentin C."/>
            <person name="Koh C.S."/>
            <person name="Le Clainche I."/>
            <person name="Bernard M."/>
            <person name="Bento P."/>
            <person name="Noel B."/>
            <person name="Labadie K."/>
            <person name="Alberti A."/>
            <person name="Charles M."/>
            <person name="Arnaud D."/>
            <person name="Guo H."/>
            <person name="Daviaud C."/>
            <person name="Alamery S."/>
            <person name="Jabbari K."/>
            <person name="Zhao M."/>
            <person name="Edger P.P."/>
            <person name="Chelaifa H."/>
            <person name="Tack D."/>
            <person name="Lassalle G."/>
            <person name="Mestiri I."/>
            <person name="Schnel N."/>
            <person name="Le Paslier M.C."/>
            <person name="Fan G."/>
            <person name="Renault V."/>
            <person name="Bayer P.E."/>
            <person name="Golicz A.A."/>
            <person name="Manoli S."/>
            <person name="Lee T.H."/>
            <person name="Thi V.H."/>
            <person name="Chalabi S."/>
            <person name="Hu Q."/>
            <person name="Fan C."/>
            <person name="Tollenaere R."/>
            <person name="Lu Y."/>
            <person name="Battail C."/>
            <person name="Shen J."/>
            <person name="Sidebottom C.H."/>
            <person name="Wang X."/>
            <person name="Canaguier A."/>
            <person name="Chauveau A."/>
            <person name="Berard A."/>
            <person name="Deniot G."/>
            <person name="Guan M."/>
            <person name="Liu Z."/>
            <person name="Sun F."/>
            <person name="Lim Y.P."/>
            <person name="Lyons E."/>
            <person name="Town C.D."/>
            <person name="Bancroft I."/>
            <person name="Wang X."/>
            <person name="Meng J."/>
            <person name="Ma J."/>
            <person name="Pires J.C."/>
            <person name="King G.J."/>
            <person name="Brunel D."/>
            <person name="Delourme R."/>
            <person name="Renard M."/>
            <person name="Aury J.M."/>
            <person name="Adams K.L."/>
            <person name="Batley J."/>
            <person name="Snowdon R.J."/>
            <person name="Tost J."/>
            <person name="Edwards D."/>
            <person name="Zhou Y."/>
            <person name="Hua W."/>
            <person name="Sharpe A.G."/>
            <person name="Paterson A.H."/>
            <person name="Guan C."/>
            <person name="Wincker P."/>
        </authorList>
    </citation>
    <scope>NUCLEOTIDE SEQUENCE [LARGE SCALE GENOMIC DNA]</scope>
    <source>
        <strain evidence="4">cv. Darmor-bzh</strain>
    </source>
</reference>
<dbReference type="InterPro" id="IPR007855">
    <property type="entry name" value="RDRP"/>
</dbReference>
<dbReference type="EMBL" id="LK037358">
    <property type="protein sequence ID" value="CDY68450.1"/>
    <property type="molecule type" value="Genomic_DNA"/>
</dbReference>
<dbReference type="SUPFAM" id="SSF54928">
    <property type="entry name" value="RNA-binding domain, RBD"/>
    <property type="match status" value="1"/>
</dbReference>
<organism evidence="3 4">
    <name type="scientific">Brassica napus</name>
    <name type="common">Rape</name>
    <dbReference type="NCBI Taxonomy" id="3708"/>
    <lineage>
        <taxon>Eukaryota</taxon>
        <taxon>Viridiplantae</taxon>
        <taxon>Streptophyta</taxon>
        <taxon>Embryophyta</taxon>
        <taxon>Tracheophyta</taxon>
        <taxon>Spermatophyta</taxon>
        <taxon>Magnoliopsida</taxon>
        <taxon>eudicotyledons</taxon>
        <taxon>Gunneridae</taxon>
        <taxon>Pentapetalae</taxon>
        <taxon>rosids</taxon>
        <taxon>malvids</taxon>
        <taxon>Brassicales</taxon>
        <taxon>Brassicaceae</taxon>
        <taxon>Brassiceae</taxon>
        <taxon>Brassica</taxon>
    </lineage>
</organism>
<evidence type="ECO:0000313" key="4">
    <source>
        <dbReference type="Proteomes" id="UP000028999"/>
    </source>
</evidence>
<keyword evidence="1" id="KW-0694">RNA-binding</keyword>
<keyword evidence="4" id="KW-1185">Reference proteome</keyword>
<dbReference type="Pfam" id="PF24577">
    <property type="entry name" value="RDR6_2nd"/>
    <property type="match status" value="1"/>
</dbReference>
<evidence type="ECO:0000256" key="1">
    <source>
        <dbReference type="PROSITE-ProRule" id="PRU00176"/>
    </source>
</evidence>
<dbReference type="Pfam" id="PF26252">
    <property type="entry name" value="RdRP_helical"/>
    <property type="match status" value="1"/>
</dbReference>
<dbReference type="InterPro" id="IPR012677">
    <property type="entry name" value="Nucleotide-bd_a/b_plait_sf"/>
</dbReference>
<evidence type="ECO:0000259" key="2">
    <source>
        <dbReference type="PROSITE" id="PS50102"/>
    </source>
</evidence>
<dbReference type="PANTHER" id="PTHR23079">
    <property type="entry name" value="RNA-DEPENDENT RNA POLYMERASE"/>
    <property type="match status" value="1"/>
</dbReference>
<dbReference type="InterPro" id="IPR035979">
    <property type="entry name" value="RBD_domain_sf"/>
</dbReference>
<dbReference type="InterPro" id="IPR057297">
    <property type="entry name" value="RDR6-like_2nd"/>
</dbReference>
<accession>A0A078JPS8</accession>
<sequence>MGSEGNMKNSVVTQVSIGGFGESTTAKELTDYLEEEVGLVWRCRLKTSWTPPGSYPDFEITDTSNIPTFDGYKRVEPHAFVHFAVPESAGRAMDAAGQSKLILDGQPLKVSLGPKNPYTLNQRRRTTTPYKLTGVSIEIGTLIARDEFLLASSPRVWYRTADDDIYETVPVDLLDDDDPWIRTTDFTQAGAIGRCLSYRVLISPRYEKKMNTALDYLRARRVQEERVRWPPRIRDEPCFGEPITDHFFCIHHREGISFEIMFLVNAVLHRGVFNQFHLTERFFDLLRNQPKDVNIASLKHLCTYKRPVFDAYKRLKLKASDHSNQSVLPTPRS</sequence>
<dbReference type="Proteomes" id="UP000028999">
    <property type="component" value="Unassembled WGS sequence"/>
</dbReference>